<evidence type="ECO:0000313" key="5">
    <source>
        <dbReference type="EMBL" id="KAJ3249780.1"/>
    </source>
</evidence>
<dbReference type="Gene3D" id="1.25.40.10">
    <property type="entry name" value="Tetratricopeptide repeat domain"/>
    <property type="match status" value="2"/>
</dbReference>
<dbReference type="PANTHER" id="PTHR47447:SF23">
    <property type="entry name" value="PENTACOTRIPEPTIDE-REPEAT REGION OF PRORP DOMAIN-CONTAINING PROTEIN"/>
    <property type="match status" value="1"/>
</dbReference>
<comment type="similarity">
    <text evidence="1">Belongs to the CCM1 family.</text>
</comment>
<dbReference type="InterPro" id="IPR002885">
    <property type="entry name" value="PPR_rpt"/>
</dbReference>
<dbReference type="Pfam" id="PF01535">
    <property type="entry name" value="PPR"/>
    <property type="match status" value="2"/>
</dbReference>
<organism evidence="5 6">
    <name type="scientific">Boothiomyces macroporosus</name>
    <dbReference type="NCBI Taxonomy" id="261099"/>
    <lineage>
        <taxon>Eukaryota</taxon>
        <taxon>Fungi</taxon>
        <taxon>Fungi incertae sedis</taxon>
        <taxon>Chytridiomycota</taxon>
        <taxon>Chytridiomycota incertae sedis</taxon>
        <taxon>Chytridiomycetes</taxon>
        <taxon>Rhizophydiales</taxon>
        <taxon>Terramycetaceae</taxon>
        <taxon>Boothiomyces</taxon>
    </lineage>
</organism>
<dbReference type="PANTHER" id="PTHR47447">
    <property type="entry name" value="OS03G0856100 PROTEIN"/>
    <property type="match status" value="1"/>
</dbReference>
<comment type="subunit">
    <text evidence="4">Binds to mitochondrial small subunit 15S rRNA.</text>
</comment>
<name>A0AAD5U8G3_9FUNG</name>
<feature type="non-terminal residue" evidence="5">
    <location>
        <position position="311"/>
    </location>
</feature>
<protein>
    <recommendedName>
        <fullName evidence="7">Pentatricopeptide repeat-containing protein</fullName>
    </recommendedName>
</protein>
<reference evidence="5" key="1">
    <citation type="submission" date="2020-05" db="EMBL/GenBank/DDBJ databases">
        <title>Phylogenomic resolution of chytrid fungi.</title>
        <authorList>
            <person name="Stajich J.E."/>
            <person name="Amses K."/>
            <person name="Simmons R."/>
            <person name="Seto K."/>
            <person name="Myers J."/>
            <person name="Bonds A."/>
            <person name="Quandt C.A."/>
            <person name="Barry K."/>
            <person name="Liu P."/>
            <person name="Grigoriev I."/>
            <person name="Longcore J.E."/>
            <person name="James T.Y."/>
        </authorList>
    </citation>
    <scope>NUCLEOTIDE SEQUENCE</scope>
    <source>
        <strain evidence="5">PLAUS21</strain>
    </source>
</reference>
<dbReference type="Proteomes" id="UP001210925">
    <property type="component" value="Unassembled WGS sequence"/>
</dbReference>
<keyword evidence="6" id="KW-1185">Reference proteome</keyword>
<accession>A0AAD5U8G3</accession>
<dbReference type="NCBIfam" id="TIGR00756">
    <property type="entry name" value="PPR"/>
    <property type="match status" value="1"/>
</dbReference>
<evidence type="ECO:0000256" key="1">
    <source>
        <dbReference type="ARBA" id="ARBA00006192"/>
    </source>
</evidence>
<keyword evidence="2" id="KW-0677">Repeat</keyword>
<proteinExistence type="inferred from homology"/>
<evidence type="ECO:0000313" key="6">
    <source>
        <dbReference type="Proteomes" id="UP001210925"/>
    </source>
</evidence>
<evidence type="ECO:0000256" key="3">
    <source>
        <dbReference type="ARBA" id="ARBA00044493"/>
    </source>
</evidence>
<dbReference type="InterPro" id="IPR011990">
    <property type="entry name" value="TPR-like_helical_dom_sf"/>
</dbReference>
<dbReference type="EMBL" id="JADGKB010000362">
    <property type="protein sequence ID" value="KAJ3249780.1"/>
    <property type="molecule type" value="Genomic_DNA"/>
</dbReference>
<comment type="caution">
    <text evidence="5">The sequence shown here is derived from an EMBL/GenBank/DDBJ whole genome shotgun (WGS) entry which is preliminary data.</text>
</comment>
<comment type="function">
    <text evidence="3">Regulates mitochondrial small subunit maturation by controlling 15S rRNA 5'-end processing. Localizes to the 5' precursor of the 15S rRNA in a position that is subsequently occupied by mS47 in the mature yeast mtSSU. Uses structure and sequence-specific RNA recognition, binding to a single-stranded region of the precursor and specifically recognizing bases -6 to -1. The exchange of Ccm1 for mS47 is coupled to the irreversible removal of precursor rRNA that is accompanied by conformational changes of the mitoribosomal proteins uS5m and mS26. These conformational changes signal completion of 5'-end rRNA processing through protection of the mature 5'-end of the 15S rRNA and stabilization of mS47. The removal of the 5' precursor together with the dissociation of Ccm1 may be catalyzed by the 5'-3' exoribonuclease Pet127. Involved in the specific removal of group I introns in mitochondrial encoded transcripts.</text>
</comment>
<feature type="non-terminal residue" evidence="5">
    <location>
        <position position="1"/>
    </location>
</feature>
<sequence>FTKKDIIGYYAKRGDFFNAEIELRDYLDKYPPTEQIFHLMIKASAKFDNLELVKKYYSMMENYNMHESSSSFACMISAYMELDMNLAIEMYKQFQKSQIKPSKEFYTTLMIYYARLGKVKQMEDIYETLTSVKISTKQSLYLLNSLITGYCLTGKFDKVFKLFDSVYKSPKRKIKLNVDAFSYFGQDLLINTFGVTPVTVCGILDSCGLVKDYRKLLQYWLRLEQDNFPFVKNNYCSFVEALVRCGKEKEAFEYIQNLPFNDEKIYRHFVAMCTDKKLREKAEKKYGVVSDNKTKKRLQRLVILPPVQDFV</sequence>
<evidence type="ECO:0008006" key="7">
    <source>
        <dbReference type="Google" id="ProtNLM"/>
    </source>
</evidence>
<evidence type="ECO:0000256" key="4">
    <source>
        <dbReference type="ARBA" id="ARBA00044511"/>
    </source>
</evidence>
<evidence type="ECO:0000256" key="2">
    <source>
        <dbReference type="ARBA" id="ARBA00022737"/>
    </source>
</evidence>
<dbReference type="AlphaFoldDB" id="A0AAD5U8G3"/>
<gene>
    <name evidence="5" type="ORF">HK103_004427</name>
</gene>